<dbReference type="EMBL" id="KL974430">
    <property type="protein sequence ID" value="KFK23868.1"/>
    <property type="molecule type" value="Genomic_DNA"/>
</dbReference>
<protein>
    <submittedName>
        <fullName evidence="2">Uncharacterized protein</fullName>
    </submittedName>
</protein>
<evidence type="ECO:0000256" key="1">
    <source>
        <dbReference type="SAM" id="MobiDB-lite"/>
    </source>
</evidence>
<dbReference type="OrthoDB" id="6287725at2759"/>
<accession>A0A087G1W6</accession>
<evidence type="ECO:0000313" key="2">
    <source>
        <dbReference type="EMBL" id="KFK23868.1"/>
    </source>
</evidence>
<dbReference type="Proteomes" id="UP000029120">
    <property type="component" value="Unassembled WGS sequence"/>
</dbReference>
<feature type="non-terminal residue" evidence="2">
    <location>
        <position position="1"/>
    </location>
</feature>
<dbReference type="eggNOG" id="KOG1825">
    <property type="taxonomic scope" value="Eukaryota"/>
</dbReference>
<name>A0A087G1W6_ARAAL</name>
<proteinExistence type="predicted"/>
<gene>
    <name evidence="2" type="ORF">AALP_AAs67936U000100</name>
</gene>
<sequence>SIVWDRDPRFASVFYRAFQAKMDTKSPHMYTIVSQLVESTLCWEALSVLEALLQSCSPVQGGGSHPQDSGYSENGTDEKTLVPQTSFKARSGPLQYPMMAATMSQAFPLGAAAAAAESRIPPRDVALQNTRLILGRVLDNCAPGRRDYRRLVPFVTTIANM</sequence>
<dbReference type="AlphaFoldDB" id="A0A087G1W6"/>
<evidence type="ECO:0000313" key="3">
    <source>
        <dbReference type="Proteomes" id="UP000029120"/>
    </source>
</evidence>
<organism evidence="2 3">
    <name type="scientific">Arabis alpina</name>
    <name type="common">Alpine rock-cress</name>
    <dbReference type="NCBI Taxonomy" id="50452"/>
    <lineage>
        <taxon>Eukaryota</taxon>
        <taxon>Viridiplantae</taxon>
        <taxon>Streptophyta</taxon>
        <taxon>Embryophyta</taxon>
        <taxon>Tracheophyta</taxon>
        <taxon>Spermatophyta</taxon>
        <taxon>Magnoliopsida</taxon>
        <taxon>eudicotyledons</taxon>
        <taxon>Gunneridae</taxon>
        <taxon>Pentapetalae</taxon>
        <taxon>rosids</taxon>
        <taxon>malvids</taxon>
        <taxon>Brassicales</taxon>
        <taxon>Brassicaceae</taxon>
        <taxon>Arabideae</taxon>
        <taxon>Arabis</taxon>
    </lineage>
</organism>
<feature type="region of interest" description="Disordered" evidence="1">
    <location>
        <begin position="59"/>
        <end position="78"/>
    </location>
</feature>
<reference evidence="3" key="1">
    <citation type="journal article" date="2015" name="Nat. Plants">
        <title>Genome expansion of Arabis alpina linked with retrotransposition and reduced symmetric DNA methylation.</title>
        <authorList>
            <person name="Willing E.M."/>
            <person name="Rawat V."/>
            <person name="Mandakova T."/>
            <person name="Maumus F."/>
            <person name="James G.V."/>
            <person name="Nordstroem K.J."/>
            <person name="Becker C."/>
            <person name="Warthmann N."/>
            <person name="Chica C."/>
            <person name="Szarzynska B."/>
            <person name="Zytnicki M."/>
            <person name="Albani M.C."/>
            <person name="Kiefer C."/>
            <person name="Bergonzi S."/>
            <person name="Castaings L."/>
            <person name="Mateos J.L."/>
            <person name="Berns M.C."/>
            <person name="Bujdoso N."/>
            <person name="Piofczyk T."/>
            <person name="de Lorenzo L."/>
            <person name="Barrero-Sicilia C."/>
            <person name="Mateos I."/>
            <person name="Piednoel M."/>
            <person name="Hagmann J."/>
            <person name="Chen-Min-Tao R."/>
            <person name="Iglesias-Fernandez R."/>
            <person name="Schuster S.C."/>
            <person name="Alonso-Blanco C."/>
            <person name="Roudier F."/>
            <person name="Carbonero P."/>
            <person name="Paz-Ares J."/>
            <person name="Davis S.J."/>
            <person name="Pecinka A."/>
            <person name="Quesneville H."/>
            <person name="Colot V."/>
            <person name="Lysak M.A."/>
            <person name="Weigel D."/>
            <person name="Coupland G."/>
            <person name="Schneeberger K."/>
        </authorList>
    </citation>
    <scope>NUCLEOTIDE SEQUENCE [LARGE SCALE GENOMIC DNA]</scope>
    <source>
        <strain evidence="3">cv. Pajares</strain>
    </source>
</reference>
<dbReference type="Gramene" id="KFK23868">
    <property type="protein sequence ID" value="KFK23868"/>
    <property type="gene ID" value="AALP_AAs67936U000100"/>
</dbReference>
<keyword evidence="3" id="KW-1185">Reference proteome</keyword>